<protein>
    <submittedName>
        <fullName evidence="2">Alpha/beta hydrolase fold protein</fullName>
    </submittedName>
</protein>
<dbReference type="Proteomes" id="UP000007030">
    <property type="component" value="Chromosome"/>
</dbReference>
<dbReference type="AlphaFoldDB" id="F2NPU3"/>
<evidence type="ECO:0000313" key="2">
    <source>
        <dbReference type="EMBL" id="AEB12869.1"/>
    </source>
</evidence>
<evidence type="ECO:0000313" key="3">
    <source>
        <dbReference type="Proteomes" id="UP000007030"/>
    </source>
</evidence>
<dbReference type="STRING" id="869210.Marky_2146"/>
<dbReference type="GO" id="GO:0016787">
    <property type="term" value="F:hydrolase activity"/>
    <property type="evidence" value="ECO:0007669"/>
    <property type="project" value="UniProtKB-KW"/>
</dbReference>
<dbReference type="EMBL" id="CP002630">
    <property type="protein sequence ID" value="AEB12869.1"/>
    <property type="molecule type" value="Genomic_DNA"/>
</dbReference>
<dbReference type="PRINTS" id="PR00412">
    <property type="entry name" value="EPOXHYDRLASE"/>
</dbReference>
<sequence length="266" mass="28725">MPKARVNGVALYYEVTGEGPVLVLLNGIFQRTELWEPLLAHLEGYTVIRYDMRGQGRSEAPEGPYPPEAHAADLDALLAHLGVSRYHLLGLSNGGVVAQHHAAQNPPGLERLVLACTLAHLDAAARAKVESWRAALLAGGTRLRMRVALPWIYGRGFLAQNPGLIEEAALEEAARFSPTPAAQRRLLEGFLTLGDLRPKLRRVRAPALVIAGAEDLLFPPAYAEELAAALPQARLVVLRGVGHVAPLEDPEGFARTVRAFLEGDDA</sequence>
<gene>
    <name evidence="2" type="ordered locus">Marky_2146</name>
</gene>
<dbReference type="Pfam" id="PF00561">
    <property type="entry name" value="Abhydrolase_1"/>
    <property type="match status" value="1"/>
</dbReference>
<dbReference type="KEGG" id="mhd:Marky_2146"/>
<dbReference type="RefSeq" id="WP_013704914.1">
    <property type="nucleotide sequence ID" value="NC_015387.1"/>
</dbReference>
<keyword evidence="2" id="KW-0378">Hydrolase</keyword>
<accession>F2NPU3</accession>
<dbReference type="Gene3D" id="3.40.50.1820">
    <property type="entry name" value="alpha/beta hydrolase"/>
    <property type="match status" value="1"/>
</dbReference>
<dbReference type="PRINTS" id="PR00111">
    <property type="entry name" value="ABHYDROLASE"/>
</dbReference>
<dbReference type="InterPro" id="IPR050471">
    <property type="entry name" value="AB_hydrolase"/>
</dbReference>
<dbReference type="PANTHER" id="PTHR43433">
    <property type="entry name" value="HYDROLASE, ALPHA/BETA FOLD FAMILY PROTEIN"/>
    <property type="match status" value="1"/>
</dbReference>
<dbReference type="SUPFAM" id="SSF53474">
    <property type="entry name" value="alpha/beta-Hydrolases"/>
    <property type="match status" value="1"/>
</dbReference>
<dbReference type="InterPro" id="IPR029058">
    <property type="entry name" value="AB_hydrolase_fold"/>
</dbReference>
<reference evidence="2 3" key="1">
    <citation type="journal article" date="2012" name="Stand. Genomic Sci.">
        <title>Complete genome sequence of the aerobic, heterotroph Marinithermus hydrothermalis type strain (T1(T)) from a deep-sea hydrothermal vent chimney.</title>
        <authorList>
            <person name="Copeland A."/>
            <person name="Gu W."/>
            <person name="Yasawong M."/>
            <person name="Lapidus A."/>
            <person name="Lucas S."/>
            <person name="Deshpande S."/>
            <person name="Pagani I."/>
            <person name="Tapia R."/>
            <person name="Cheng J.F."/>
            <person name="Goodwin L.A."/>
            <person name="Pitluck S."/>
            <person name="Liolios K."/>
            <person name="Ivanova N."/>
            <person name="Mavromatis K."/>
            <person name="Mikhailova N."/>
            <person name="Pati A."/>
            <person name="Chen A."/>
            <person name="Palaniappan K."/>
            <person name="Land M."/>
            <person name="Pan C."/>
            <person name="Brambilla E.M."/>
            <person name="Rohde M."/>
            <person name="Tindall B.J."/>
            <person name="Sikorski J."/>
            <person name="Goker M."/>
            <person name="Detter J.C."/>
            <person name="Bristow J."/>
            <person name="Eisen J.A."/>
            <person name="Markowitz V."/>
            <person name="Hugenholtz P."/>
            <person name="Kyrpides N.C."/>
            <person name="Klenk H.P."/>
            <person name="Woyke T."/>
        </authorList>
    </citation>
    <scope>NUCLEOTIDE SEQUENCE [LARGE SCALE GENOMIC DNA]</scope>
    <source>
        <strain evidence="3">DSM 14884 / JCM 11576 / T1</strain>
    </source>
</reference>
<proteinExistence type="predicted"/>
<dbReference type="PANTHER" id="PTHR43433:SF5">
    <property type="entry name" value="AB HYDROLASE-1 DOMAIN-CONTAINING PROTEIN"/>
    <property type="match status" value="1"/>
</dbReference>
<organism evidence="2 3">
    <name type="scientific">Marinithermus hydrothermalis (strain DSM 14884 / JCM 11576 / T1)</name>
    <dbReference type="NCBI Taxonomy" id="869210"/>
    <lineage>
        <taxon>Bacteria</taxon>
        <taxon>Thermotogati</taxon>
        <taxon>Deinococcota</taxon>
        <taxon>Deinococci</taxon>
        <taxon>Thermales</taxon>
        <taxon>Thermaceae</taxon>
        <taxon>Marinithermus</taxon>
    </lineage>
</organism>
<dbReference type="eggNOG" id="COG2267">
    <property type="taxonomic scope" value="Bacteria"/>
</dbReference>
<name>F2NPU3_MARHT</name>
<dbReference type="OrthoDB" id="9775557at2"/>
<dbReference type="HOGENOM" id="CLU_020336_50_3_0"/>
<dbReference type="InterPro" id="IPR000639">
    <property type="entry name" value="Epox_hydrolase-like"/>
</dbReference>
<feature type="domain" description="AB hydrolase-1" evidence="1">
    <location>
        <begin position="20"/>
        <end position="250"/>
    </location>
</feature>
<keyword evidence="3" id="KW-1185">Reference proteome</keyword>
<evidence type="ECO:0000259" key="1">
    <source>
        <dbReference type="Pfam" id="PF00561"/>
    </source>
</evidence>
<dbReference type="InterPro" id="IPR000073">
    <property type="entry name" value="AB_hydrolase_1"/>
</dbReference>